<evidence type="ECO:0000259" key="3">
    <source>
        <dbReference type="Pfam" id="PF10881"/>
    </source>
</evidence>
<reference evidence="4 5" key="1">
    <citation type="submission" date="2023-11" db="EMBL/GenBank/DDBJ databases">
        <title>Coraliomargarita sp. nov., isolated from marine algae.</title>
        <authorList>
            <person name="Lee J.K."/>
            <person name="Baek J.H."/>
            <person name="Kim J.M."/>
            <person name="Choi D.G."/>
            <person name="Jeon C.O."/>
        </authorList>
    </citation>
    <scope>NUCLEOTIDE SEQUENCE [LARGE SCALE GENOMIC DNA]</scope>
    <source>
        <strain evidence="4 5">J2-16</strain>
    </source>
</reference>
<evidence type="ECO:0000256" key="2">
    <source>
        <dbReference type="SAM" id="Phobius"/>
    </source>
</evidence>
<evidence type="ECO:0000313" key="4">
    <source>
        <dbReference type="EMBL" id="WPJ98092.1"/>
    </source>
</evidence>
<keyword evidence="2" id="KW-0812">Transmembrane</keyword>
<keyword evidence="5" id="KW-1185">Reference proteome</keyword>
<proteinExistence type="predicted"/>
<keyword evidence="2" id="KW-1133">Transmembrane helix</keyword>
<keyword evidence="2" id="KW-0472">Membrane</keyword>
<accession>A0ABZ0RTA9</accession>
<dbReference type="Proteomes" id="UP001324993">
    <property type="component" value="Chromosome"/>
</dbReference>
<dbReference type="RefSeq" id="WP_319834897.1">
    <property type="nucleotide sequence ID" value="NZ_CP138858.1"/>
</dbReference>
<organism evidence="4 5">
    <name type="scientific">Coraliomargarita algicola</name>
    <dbReference type="NCBI Taxonomy" id="3092156"/>
    <lineage>
        <taxon>Bacteria</taxon>
        <taxon>Pseudomonadati</taxon>
        <taxon>Verrucomicrobiota</taxon>
        <taxon>Opitutia</taxon>
        <taxon>Puniceicoccales</taxon>
        <taxon>Coraliomargaritaceae</taxon>
        <taxon>Coraliomargarita</taxon>
    </lineage>
</organism>
<evidence type="ECO:0000313" key="5">
    <source>
        <dbReference type="Proteomes" id="UP001324993"/>
    </source>
</evidence>
<sequence length="230" mass="25842">MDILLYIIIAIIVIAITFKSIILPLFTLATPKDAAPQRVASRTQGSSEPEVHPYIRRESILTPTELTFFNALVPVINGHWHIFTKVRLEDLITVRSGLEKKETYGFRSRIKSRHVDFVLCDKETLKIQMCIELDDSSHQSAKAKKADAFKDKAFKAAGLTLIRIPARRSYSDNTIKTYLFDSEPEFAQVADKLSSPPAHVGATPALEATRAAPENDEDPHARWKPASMRK</sequence>
<feature type="region of interest" description="Disordered" evidence="1">
    <location>
        <begin position="191"/>
        <end position="230"/>
    </location>
</feature>
<dbReference type="Gene3D" id="3.40.960.10">
    <property type="entry name" value="VSR Endonuclease"/>
    <property type="match status" value="1"/>
</dbReference>
<feature type="transmembrane region" description="Helical" evidence="2">
    <location>
        <begin position="6"/>
        <end position="28"/>
    </location>
</feature>
<evidence type="ECO:0000256" key="1">
    <source>
        <dbReference type="SAM" id="MobiDB-lite"/>
    </source>
</evidence>
<dbReference type="Pfam" id="PF10881">
    <property type="entry name" value="DUF2726"/>
    <property type="match status" value="1"/>
</dbReference>
<gene>
    <name evidence="4" type="ORF">SH580_10310</name>
</gene>
<dbReference type="EMBL" id="CP138858">
    <property type="protein sequence ID" value="WPJ98092.1"/>
    <property type="molecule type" value="Genomic_DNA"/>
</dbReference>
<protein>
    <submittedName>
        <fullName evidence="4">DUF2726 domain-containing protein</fullName>
    </submittedName>
</protein>
<dbReference type="InterPro" id="IPR024402">
    <property type="entry name" value="DUF2726"/>
</dbReference>
<name>A0ABZ0RTA9_9BACT</name>
<feature type="domain" description="DUF2726" evidence="3">
    <location>
        <begin position="58"/>
        <end position="179"/>
    </location>
</feature>